<sequence length="90" mass="9730">MPLYRTPRRPPLTPAGESLRDRASGLLADGEPIEREGAVPYRSRGRLRASCSARTSIADLRPDGRYDHCATLARGGASLFFSSGKPDTLS</sequence>
<comment type="caution">
    <text evidence="2">The sequence shown here is derived from an EMBL/GenBank/DDBJ whole genome shotgun (WGS) entry which is preliminary data.</text>
</comment>
<name>A0A2S9MI93_9BURK</name>
<dbReference type="Proteomes" id="UP000238982">
    <property type="component" value="Unassembled WGS sequence"/>
</dbReference>
<evidence type="ECO:0000313" key="3">
    <source>
        <dbReference type="Proteomes" id="UP000238982"/>
    </source>
</evidence>
<proteinExistence type="predicted"/>
<gene>
    <name evidence="2" type="ORF">C6Q15_19890</name>
</gene>
<feature type="region of interest" description="Disordered" evidence="1">
    <location>
        <begin position="1"/>
        <end position="32"/>
    </location>
</feature>
<dbReference type="AlphaFoldDB" id="A0A2S9MI93"/>
<evidence type="ECO:0000256" key="1">
    <source>
        <dbReference type="SAM" id="MobiDB-lite"/>
    </source>
</evidence>
<organism evidence="2 3">
    <name type="scientific">Burkholderia multivorans</name>
    <dbReference type="NCBI Taxonomy" id="87883"/>
    <lineage>
        <taxon>Bacteria</taxon>
        <taxon>Pseudomonadati</taxon>
        <taxon>Pseudomonadota</taxon>
        <taxon>Betaproteobacteria</taxon>
        <taxon>Burkholderiales</taxon>
        <taxon>Burkholderiaceae</taxon>
        <taxon>Burkholderia</taxon>
        <taxon>Burkholderia cepacia complex</taxon>
    </lineage>
</organism>
<protein>
    <submittedName>
        <fullName evidence="2">LysR family transcriptional regulator</fullName>
    </submittedName>
</protein>
<accession>A0A2S9MI93</accession>
<dbReference type="EMBL" id="PVGH01000079">
    <property type="protein sequence ID" value="PRF58226.1"/>
    <property type="molecule type" value="Genomic_DNA"/>
</dbReference>
<reference evidence="2 3" key="1">
    <citation type="submission" date="2018-03" db="EMBL/GenBank/DDBJ databases">
        <authorList>
            <person name="Keele B.F."/>
        </authorList>
    </citation>
    <scope>NUCLEOTIDE SEQUENCE [LARGE SCALE GENOMIC DNA]</scope>
    <source>
        <strain evidence="2 3">AU19729</strain>
    </source>
</reference>
<evidence type="ECO:0000313" key="2">
    <source>
        <dbReference type="EMBL" id="PRF58226.1"/>
    </source>
</evidence>